<dbReference type="InterPro" id="IPR001584">
    <property type="entry name" value="Integrase_cat-core"/>
</dbReference>
<sequence>MKGVGGVTHLIVGVDYFMKWVEARSLSNLTSRKVEDFVFSSIIYKYGIPNQIVVDNRTEFNCCSFRDFCSSYDIKLQFTSVCHPESNGMVESITRAILEGIKPRLK</sequence>
<dbReference type="GO" id="GO:0015074">
    <property type="term" value="P:DNA integration"/>
    <property type="evidence" value="ECO:0007669"/>
    <property type="project" value="InterPro"/>
</dbReference>
<evidence type="ECO:0000313" key="3">
    <source>
        <dbReference type="Proteomes" id="UP001054252"/>
    </source>
</evidence>
<dbReference type="EMBL" id="BPVZ01000034">
    <property type="protein sequence ID" value="GKV11324.1"/>
    <property type="molecule type" value="Genomic_DNA"/>
</dbReference>
<organism evidence="2 3">
    <name type="scientific">Rubroshorea leprosula</name>
    <dbReference type="NCBI Taxonomy" id="152421"/>
    <lineage>
        <taxon>Eukaryota</taxon>
        <taxon>Viridiplantae</taxon>
        <taxon>Streptophyta</taxon>
        <taxon>Embryophyta</taxon>
        <taxon>Tracheophyta</taxon>
        <taxon>Spermatophyta</taxon>
        <taxon>Magnoliopsida</taxon>
        <taxon>eudicotyledons</taxon>
        <taxon>Gunneridae</taxon>
        <taxon>Pentapetalae</taxon>
        <taxon>rosids</taxon>
        <taxon>malvids</taxon>
        <taxon>Malvales</taxon>
        <taxon>Dipterocarpaceae</taxon>
        <taxon>Rubroshorea</taxon>
    </lineage>
</organism>
<dbReference type="SUPFAM" id="SSF53098">
    <property type="entry name" value="Ribonuclease H-like"/>
    <property type="match status" value="1"/>
</dbReference>
<dbReference type="AlphaFoldDB" id="A0AAV5JIW6"/>
<dbReference type="PANTHER" id="PTHR37984">
    <property type="entry name" value="PROTEIN CBG26694"/>
    <property type="match status" value="1"/>
</dbReference>
<dbReference type="InterPro" id="IPR050951">
    <property type="entry name" value="Retrovirus_Pol_polyprotein"/>
</dbReference>
<reference evidence="2 3" key="1">
    <citation type="journal article" date="2021" name="Commun. Biol.">
        <title>The genome of Shorea leprosula (Dipterocarpaceae) highlights the ecological relevance of drought in aseasonal tropical rainforests.</title>
        <authorList>
            <person name="Ng K.K.S."/>
            <person name="Kobayashi M.J."/>
            <person name="Fawcett J.A."/>
            <person name="Hatakeyama M."/>
            <person name="Paape T."/>
            <person name="Ng C.H."/>
            <person name="Ang C.C."/>
            <person name="Tnah L.H."/>
            <person name="Lee C.T."/>
            <person name="Nishiyama T."/>
            <person name="Sese J."/>
            <person name="O'Brien M.J."/>
            <person name="Copetti D."/>
            <person name="Mohd Noor M.I."/>
            <person name="Ong R.C."/>
            <person name="Putra M."/>
            <person name="Sireger I.Z."/>
            <person name="Indrioko S."/>
            <person name="Kosugi Y."/>
            <person name="Izuno A."/>
            <person name="Isagi Y."/>
            <person name="Lee S.L."/>
            <person name="Shimizu K.K."/>
        </authorList>
    </citation>
    <scope>NUCLEOTIDE SEQUENCE [LARGE SCALE GENOMIC DNA]</scope>
    <source>
        <strain evidence="2">214</strain>
    </source>
</reference>
<evidence type="ECO:0000259" key="1">
    <source>
        <dbReference type="PROSITE" id="PS50994"/>
    </source>
</evidence>
<dbReference type="PANTHER" id="PTHR37984:SF5">
    <property type="entry name" value="PROTEIN NYNRIN-LIKE"/>
    <property type="match status" value="1"/>
</dbReference>
<feature type="domain" description="Integrase catalytic" evidence="1">
    <location>
        <begin position="1"/>
        <end position="106"/>
    </location>
</feature>
<evidence type="ECO:0000313" key="2">
    <source>
        <dbReference type="EMBL" id="GKV11324.1"/>
    </source>
</evidence>
<proteinExistence type="predicted"/>
<protein>
    <recommendedName>
        <fullName evidence="1">Integrase catalytic domain-containing protein</fullName>
    </recommendedName>
</protein>
<dbReference type="PROSITE" id="PS50994">
    <property type="entry name" value="INTEGRASE"/>
    <property type="match status" value="1"/>
</dbReference>
<dbReference type="Proteomes" id="UP001054252">
    <property type="component" value="Unassembled WGS sequence"/>
</dbReference>
<name>A0AAV5JIW6_9ROSI</name>
<comment type="caution">
    <text evidence="2">The sequence shown here is derived from an EMBL/GenBank/DDBJ whole genome shotgun (WGS) entry which is preliminary data.</text>
</comment>
<gene>
    <name evidence="2" type="ORF">SLEP1_g22588</name>
</gene>
<dbReference type="InterPro" id="IPR012337">
    <property type="entry name" value="RNaseH-like_sf"/>
</dbReference>
<dbReference type="Gene3D" id="3.30.420.10">
    <property type="entry name" value="Ribonuclease H-like superfamily/Ribonuclease H"/>
    <property type="match status" value="1"/>
</dbReference>
<dbReference type="Pfam" id="PF00665">
    <property type="entry name" value="rve"/>
    <property type="match status" value="1"/>
</dbReference>
<dbReference type="GO" id="GO:0003676">
    <property type="term" value="F:nucleic acid binding"/>
    <property type="evidence" value="ECO:0007669"/>
    <property type="project" value="InterPro"/>
</dbReference>
<dbReference type="InterPro" id="IPR036397">
    <property type="entry name" value="RNaseH_sf"/>
</dbReference>
<keyword evidence="3" id="KW-1185">Reference proteome</keyword>
<accession>A0AAV5JIW6</accession>